<evidence type="ECO:0000313" key="1">
    <source>
        <dbReference type="EMBL" id="KAF2463016.1"/>
    </source>
</evidence>
<comment type="caution">
    <text evidence="1">The sequence shown here is derived from an EMBL/GenBank/DDBJ whole genome shotgun (WGS) entry which is preliminary data.</text>
</comment>
<name>A0ACB6Q829_9PLEO</name>
<reference evidence="1" key="1">
    <citation type="journal article" date="2020" name="Stud. Mycol.">
        <title>101 Dothideomycetes genomes: a test case for predicting lifestyles and emergence of pathogens.</title>
        <authorList>
            <person name="Haridas S."/>
            <person name="Albert R."/>
            <person name="Binder M."/>
            <person name="Bloem J."/>
            <person name="Labutti K."/>
            <person name="Salamov A."/>
            <person name="Andreopoulos B."/>
            <person name="Baker S."/>
            <person name="Barry K."/>
            <person name="Bills G."/>
            <person name="Bluhm B."/>
            <person name="Cannon C."/>
            <person name="Castanera R."/>
            <person name="Culley D."/>
            <person name="Daum C."/>
            <person name="Ezra D."/>
            <person name="Gonzalez J."/>
            <person name="Henrissat B."/>
            <person name="Kuo A."/>
            <person name="Liang C."/>
            <person name="Lipzen A."/>
            <person name="Lutzoni F."/>
            <person name="Magnuson J."/>
            <person name="Mondo S."/>
            <person name="Nolan M."/>
            <person name="Ohm R."/>
            <person name="Pangilinan J."/>
            <person name="Park H.-J."/>
            <person name="Ramirez L."/>
            <person name="Alfaro M."/>
            <person name="Sun H."/>
            <person name="Tritt A."/>
            <person name="Yoshinaga Y."/>
            <person name="Zwiers L.-H."/>
            <person name="Turgeon B."/>
            <person name="Goodwin S."/>
            <person name="Spatafora J."/>
            <person name="Crous P."/>
            <person name="Grigoriev I."/>
        </authorList>
    </citation>
    <scope>NUCLEOTIDE SEQUENCE</scope>
    <source>
        <strain evidence="1">ATCC 200398</strain>
    </source>
</reference>
<sequence length="333" mass="35693">MSPSTLNAFKPSVLHWFGSTLHYTMLFIILPVFLLSSASLASAEVATDYWWSYPPDVNSSTGYNPDFEVCGTSCAECAEDAKRCHADAFSNICYEPAKQETCCNDYYGTACIEGFYCAYDNAEVAWCCENGTNIEDCGSLLEVELKTTARAAPTTIVVTSIFVPPPTASTDSRVSRPMRTQPPSLMGNSMSHNNGTTASSELSTGAIVGISVGVIGGMGAVIAIVVFFILRRRRNTKYIPVGSHPAPNATWVGQHTSPAAAHTAYEPFKSGVHSYDYQQPLITSAQPSVPATPYQDSAITHGPSYSGQHEAVAAPSHTPPVTLAAHELPEHIQ</sequence>
<evidence type="ECO:0000313" key="2">
    <source>
        <dbReference type="Proteomes" id="UP000799755"/>
    </source>
</evidence>
<organism evidence="1 2">
    <name type="scientific">Lindgomyces ingoldianus</name>
    <dbReference type="NCBI Taxonomy" id="673940"/>
    <lineage>
        <taxon>Eukaryota</taxon>
        <taxon>Fungi</taxon>
        <taxon>Dikarya</taxon>
        <taxon>Ascomycota</taxon>
        <taxon>Pezizomycotina</taxon>
        <taxon>Dothideomycetes</taxon>
        <taxon>Pleosporomycetidae</taxon>
        <taxon>Pleosporales</taxon>
        <taxon>Lindgomycetaceae</taxon>
        <taxon>Lindgomyces</taxon>
    </lineage>
</organism>
<protein>
    <submittedName>
        <fullName evidence="1">Uncharacterized protein</fullName>
    </submittedName>
</protein>
<dbReference type="Proteomes" id="UP000799755">
    <property type="component" value="Unassembled WGS sequence"/>
</dbReference>
<accession>A0ACB6Q829</accession>
<keyword evidence="2" id="KW-1185">Reference proteome</keyword>
<gene>
    <name evidence="1" type="ORF">BDR25DRAFT_308013</name>
</gene>
<proteinExistence type="predicted"/>
<dbReference type="EMBL" id="MU003555">
    <property type="protein sequence ID" value="KAF2463016.1"/>
    <property type="molecule type" value="Genomic_DNA"/>
</dbReference>